<dbReference type="RefSeq" id="WP_089410893.1">
    <property type="nucleotide sequence ID" value="NZ_FZQA01000001.1"/>
</dbReference>
<gene>
    <name evidence="4" type="ORF">SAMN06297382_0387</name>
</gene>
<dbReference type="Gene3D" id="3.90.550.10">
    <property type="entry name" value="Spore Coat Polysaccharide Biosynthesis Protein SpsA, Chain A"/>
    <property type="match status" value="1"/>
</dbReference>
<proteinExistence type="inferred from homology"/>
<protein>
    <submittedName>
        <fullName evidence="4">Glycosyltransferase involved in cell wall bisynthesis</fullName>
    </submittedName>
</protein>
<evidence type="ECO:0000259" key="3">
    <source>
        <dbReference type="Pfam" id="PF00535"/>
    </source>
</evidence>
<dbReference type="InterPro" id="IPR001173">
    <property type="entry name" value="Glyco_trans_2-like"/>
</dbReference>
<dbReference type="Proteomes" id="UP000198346">
    <property type="component" value="Unassembled WGS sequence"/>
</dbReference>
<keyword evidence="2" id="KW-0472">Membrane</keyword>
<dbReference type="OrthoDB" id="9815923at2"/>
<dbReference type="AlphaFoldDB" id="A0A239PLD5"/>
<reference evidence="4 5" key="1">
    <citation type="submission" date="2017-07" db="EMBL/GenBank/DDBJ databases">
        <authorList>
            <person name="Sun Z.S."/>
            <person name="Albrecht U."/>
            <person name="Echele G."/>
            <person name="Lee C.C."/>
        </authorList>
    </citation>
    <scope>NUCLEOTIDE SEQUENCE [LARGE SCALE GENOMIC DNA]</scope>
    <source>
        <strain evidence="4 5">CGMCC 1.12710</strain>
    </source>
</reference>
<accession>A0A239PLD5</accession>
<feature type="domain" description="Glycosyltransferase 2-like" evidence="3">
    <location>
        <begin position="11"/>
        <end position="103"/>
    </location>
</feature>
<feature type="transmembrane region" description="Helical" evidence="2">
    <location>
        <begin position="228"/>
        <end position="245"/>
    </location>
</feature>
<dbReference type="PANTHER" id="PTHR43630:SF2">
    <property type="entry name" value="GLYCOSYLTRANSFERASE"/>
    <property type="match status" value="1"/>
</dbReference>
<dbReference type="GO" id="GO:0016740">
    <property type="term" value="F:transferase activity"/>
    <property type="evidence" value="ECO:0007669"/>
    <property type="project" value="UniProtKB-KW"/>
</dbReference>
<keyword evidence="2" id="KW-0812">Transmembrane</keyword>
<evidence type="ECO:0000256" key="2">
    <source>
        <dbReference type="SAM" id="Phobius"/>
    </source>
</evidence>
<organism evidence="4 5">
    <name type="scientific">Amphiplicatus metriothermophilus</name>
    <dbReference type="NCBI Taxonomy" id="1519374"/>
    <lineage>
        <taxon>Bacteria</taxon>
        <taxon>Pseudomonadati</taxon>
        <taxon>Pseudomonadota</taxon>
        <taxon>Alphaproteobacteria</taxon>
        <taxon>Parvularculales</taxon>
        <taxon>Parvularculaceae</taxon>
        <taxon>Amphiplicatus</taxon>
    </lineage>
</organism>
<keyword evidence="4" id="KW-0808">Transferase</keyword>
<dbReference type="Pfam" id="PF00535">
    <property type="entry name" value="Glycos_transf_2"/>
    <property type="match status" value="1"/>
</dbReference>
<keyword evidence="5" id="KW-1185">Reference proteome</keyword>
<comment type="similarity">
    <text evidence="1">Belongs to the glycosyltransferase 2 family. WaaE/KdtX subfamily.</text>
</comment>
<name>A0A239PLD5_9PROT</name>
<dbReference type="CDD" id="cd02511">
    <property type="entry name" value="Beta4Glucosyltransferase"/>
    <property type="match status" value="1"/>
</dbReference>
<dbReference type="EMBL" id="FZQA01000001">
    <property type="protein sequence ID" value="SNT67894.1"/>
    <property type="molecule type" value="Genomic_DNA"/>
</dbReference>
<dbReference type="PANTHER" id="PTHR43630">
    <property type="entry name" value="POLY-BETA-1,6-N-ACETYL-D-GLUCOSAMINE SYNTHASE"/>
    <property type="match status" value="1"/>
</dbReference>
<evidence type="ECO:0000313" key="4">
    <source>
        <dbReference type="EMBL" id="SNT67894.1"/>
    </source>
</evidence>
<dbReference type="InterPro" id="IPR029044">
    <property type="entry name" value="Nucleotide-diphossugar_trans"/>
</dbReference>
<evidence type="ECO:0000313" key="5">
    <source>
        <dbReference type="Proteomes" id="UP000198346"/>
    </source>
</evidence>
<evidence type="ECO:0000256" key="1">
    <source>
        <dbReference type="ARBA" id="ARBA00038494"/>
    </source>
</evidence>
<keyword evidence="2" id="KW-1133">Transmembrane helix</keyword>
<dbReference type="SUPFAM" id="SSF53448">
    <property type="entry name" value="Nucleotide-diphospho-sugar transferases"/>
    <property type="match status" value="1"/>
</dbReference>
<sequence length="262" mass="29570">MARDAKPPVSAYIRARNEARMIADVARAALQVADEVVVVDSGSTDDTARLAAEAGARVVRQDWLGNGHQKRFAEEQCRHDWLLDLDADEIVTPELAAEIRALFDGGEPPRPVYRTPMAIAPPVGEPWTRFGLAKRCKLYDRRVVRAPAHAAWDQFAVPAGVKTGRLKNPIIHHAFADTAHLVDKLNRNSSTRARELAPKPMPVLALRVFFGLPFYFARRYLLDGLFRGGVYGFSFALLSAWGRWLRDVKMFERRKKEAERRK</sequence>